<keyword evidence="1" id="KW-0472">Membrane</keyword>
<reference evidence="2 3" key="1">
    <citation type="submission" date="2018-09" db="EMBL/GenBank/DDBJ databases">
        <title>Genome sequencing of strain 2DFW10M-5.</title>
        <authorList>
            <person name="Heo J."/>
            <person name="Kim S.-J."/>
            <person name="Kwon S.-W."/>
        </authorList>
    </citation>
    <scope>NUCLEOTIDE SEQUENCE [LARGE SCALE GENOMIC DNA]</scope>
    <source>
        <strain evidence="2 3">2DFW10M-5</strain>
    </source>
</reference>
<sequence>MRRDDGNLIPMGVIVLFLITLVAFGTLSWLGIQVKESGYANVRMREASAINELAQSVVETANVSGISAARATPATTYTPEAERVRLNGVTVGADGSLEITITASDLRGLPLAELNETKTVSAPLANVGSFLGMDADSNAQFAAAGSGVPAIAIWQLTGKEN</sequence>
<feature type="transmembrane region" description="Helical" evidence="1">
    <location>
        <begin position="12"/>
        <end position="32"/>
    </location>
</feature>
<dbReference type="AlphaFoldDB" id="A0A387BYM3"/>
<keyword evidence="1" id="KW-1133">Transmembrane helix</keyword>
<keyword evidence="3" id="KW-1185">Reference proteome</keyword>
<dbReference type="Proteomes" id="UP000275069">
    <property type="component" value="Chromosome"/>
</dbReference>
<gene>
    <name evidence="2" type="ORF">D7I44_07750</name>
</gene>
<proteinExistence type="predicted"/>
<evidence type="ECO:0000256" key="1">
    <source>
        <dbReference type="SAM" id="Phobius"/>
    </source>
</evidence>
<dbReference type="EMBL" id="CP032624">
    <property type="protein sequence ID" value="AYG03441.1"/>
    <property type="molecule type" value="Genomic_DNA"/>
</dbReference>
<evidence type="ECO:0000313" key="2">
    <source>
        <dbReference type="EMBL" id="AYG03441.1"/>
    </source>
</evidence>
<protein>
    <submittedName>
        <fullName evidence="2">Uncharacterized protein</fullName>
    </submittedName>
</protein>
<name>A0A387BYM3_9MICO</name>
<accession>A0A387BYM3</accession>
<organism evidence="2 3">
    <name type="scientific">Gryllotalpicola protaetiae</name>
    <dbReference type="NCBI Taxonomy" id="2419771"/>
    <lineage>
        <taxon>Bacteria</taxon>
        <taxon>Bacillati</taxon>
        <taxon>Actinomycetota</taxon>
        <taxon>Actinomycetes</taxon>
        <taxon>Micrococcales</taxon>
        <taxon>Microbacteriaceae</taxon>
        <taxon>Gryllotalpicola</taxon>
    </lineage>
</organism>
<dbReference type="RefSeq" id="WP_120788973.1">
    <property type="nucleotide sequence ID" value="NZ_CP032624.1"/>
</dbReference>
<keyword evidence="1" id="KW-0812">Transmembrane</keyword>
<dbReference type="KEGG" id="gry:D7I44_07750"/>
<evidence type="ECO:0000313" key="3">
    <source>
        <dbReference type="Proteomes" id="UP000275069"/>
    </source>
</evidence>